<dbReference type="Proteomes" id="UP001180551">
    <property type="component" value="Unassembled WGS sequence"/>
</dbReference>
<accession>A0ABU2TEP7</accession>
<dbReference type="Gene3D" id="3.40.30.120">
    <property type="match status" value="1"/>
</dbReference>
<proteinExistence type="predicted"/>
<comment type="caution">
    <text evidence="1">The sequence shown here is derived from an EMBL/GenBank/DDBJ whole genome shotgun (WGS) entry which is preliminary data.</text>
</comment>
<dbReference type="EMBL" id="JAVRFE010000043">
    <property type="protein sequence ID" value="MDT0459389.1"/>
    <property type="molecule type" value="Genomic_DNA"/>
</dbReference>
<protein>
    <submittedName>
        <fullName evidence="1">Uncharacterized protein</fullName>
    </submittedName>
</protein>
<keyword evidence="2" id="KW-1185">Reference proteome</keyword>
<evidence type="ECO:0000313" key="1">
    <source>
        <dbReference type="EMBL" id="MDT0459389.1"/>
    </source>
</evidence>
<sequence length="44" mass="4835">MLIRPDGIVAWATAPDLPADTAAPATALRTWYGEPHTYGERPER</sequence>
<gene>
    <name evidence="1" type="ORF">RM550_27360</name>
</gene>
<dbReference type="Pfam" id="PF21274">
    <property type="entry name" value="Rng_hyd_C"/>
    <property type="match status" value="1"/>
</dbReference>
<evidence type="ECO:0000313" key="2">
    <source>
        <dbReference type="Proteomes" id="UP001180551"/>
    </source>
</evidence>
<organism evidence="1 2">
    <name type="scientific">Streptomyces mooreae</name>
    <dbReference type="NCBI Taxonomy" id="3075523"/>
    <lineage>
        <taxon>Bacteria</taxon>
        <taxon>Bacillati</taxon>
        <taxon>Actinomycetota</taxon>
        <taxon>Actinomycetes</taxon>
        <taxon>Kitasatosporales</taxon>
        <taxon>Streptomycetaceae</taxon>
        <taxon>Streptomyces</taxon>
    </lineage>
</organism>
<name>A0ABU2TEP7_9ACTN</name>
<reference evidence="1" key="1">
    <citation type="submission" date="2024-05" db="EMBL/GenBank/DDBJ databases">
        <title>30 novel species of actinomycetes from the DSMZ collection.</title>
        <authorList>
            <person name="Nouioui I."/>
        </authorList>
    </citation>
    <scope>NUCLEOTIDE SEQUENCE</scope>
    <source>
        <strain evidence="1">DSM 41527</strain>
    </source>
</reference>